<feature type="domain" description="Glycosyltransferase subfamily 4-like N-terminal" evidence="2">
    <location>
        <begin position="553"/>
        <end position="735"/>
    </location>
</feature>
<dbReference type="Pfam" id="PF00534">
    <property type="entry name" value="Glycos_transf_1"/>
    <property type="match status" value="1"/>
</dbReference>
<organism evidence="3 4">
    <name type="scientific">Salinicoccus bachuensis</name>
    <dbReference type="NCBI Taxonomy" id="3136731"/>
    <lineage>
        <taxon>Bacteria</taxon>
        <taxon>Bacillati</taxon>
        <taxon>Bacillota</taxon>
        <taxon>Bacilli</taxon>
        <taxon>Bacillales</taxon>
        <taxon>Staphylococcaceae</taxon>
        <taxon>Salinicoccus</taxon>
    </lineage>
</organism>
<reference evidence="4" key="1">
    <citation type="submission" date="2023-10" db="EMBL/GenBank/DDBJ databases">
        <title>Genome analysis and identification of Salinococcus sp. Bachu38 nov., a PGPR from the rhizosphere of Tamarix.</title>
        <authorList>
            <person name="Liang Z."/>
            <person name="Zhang X."/>
            <person name="Jia J."/>
            <person name="Chen X."/>
            <person name="Wang Y."/>
            <person name="Wang Q."/>
            <person name="Wang R."/>
        </authorList>
    </citation>
    <scope>NUCLEOTIDE SEQUENCE [LARGE SCALE GENOMIC DNA]</scope>
    <source>
        <strain evidence="4">Bachu38</strain>
    </source>
</reference>
<accession>A0ABZ3CM57</accession>
<dbReference type="PANTHER" id="PTHR45947:SF3">
    <property type="entry name" value="SULFOQUINOVOSYL TRANSFERASE SQD2"/>
    <property type="match status" value="1"/>
</dbReference>
<dbReference type="SUPFAM" id="SSF53756">
    <property type="entry name" value="UDP-Glycosyltransferase/glycogen phosphorylase"/>
    <property type="match status" value="1"/>
</dbReference>
<gene>
    <name evidence="3" type="ORF">RQP18_03930</name>
</gene>
<evidence type="ECO:0000313" key="4">
    <source>
        <dbReference type="Proteomes" id="UP001455384"/>
    </source>
</evidence>
<dbReference type="InterPro" id="IPR050194">
    <property type="entry name" value="Glycosyltransferase_grp1"/>
</dbReference>
<dbReference type="Gene3D" id="1.25.40.10">
    <property type="entry name" value="Tetratricopeptide repeat domain"/>
    <property type="match status" value="1"/>
</dbReference>
<dbReference type="Pfam" id="PF13439">
    <property type="entry name" value="Glyco_transf_4"/>
    <property type="match status" value="1"/>
</dbReference>
<evidence type="ECO:0000259" key="2">
    <source>
        <dbReference type="Pfam" id="PF13439"/>
    </source>
</evidence>
<dbReference type="RefSeq" id="WP_373446127.1">
    <property type="nucleotide sequence ID" value="NZ_CP138333.2"/>
</dbReference>
<name>A0ABZ3CM57_9STAP</name>
<sequence>MMSYFYAAASYAALNAGMQGRASRLFKKGLTHRLNAREPVLSIYLRRSRHAFVYNQLDTLSLDGTYRAYLKSIVLKHEKKYEEAWMRIRDIHEPSLLPLKIRILYDMKQLDKLIELSGEKVDVLGHLDRHQKETLLAFMLRAHHFNEAERMIEQTKQHRARLRTLFHTESSQAIAKYRWHPFREKHLNMAQDPGPEDFPALAPVIESLDTPLQDAAHVLLVNRFHDQPEYKNALDSTSVSYLNDKPDLLQYVSLEALHTLEFKIPQTDSATSQLERLFEHYHGGNDSREIIHAIHELLPQVKLTRNHIRSLRKMVLDGTLDLEDERVIRLFKKDRRAYTVFQDSAMFIDPAVNRKVDDFIHSNFPGRTRERIFQPVVNALVQSTEKTRLPRHFLRHLENNRHKKLFNMYILVRHAYRTGATTQAEVYINELVPEEQFKLRLYLAKIQFSFGELEDALAQVEAAQRIRERDPDLFRHFIRIHHYTGDITNRFKYVKKMQKDFPNRLIDREYEMAEDEYILFREEWNLDIDTPPLDDPDPSKILFVLNKAYPVINGYTVRSDEMIQRVKEHGYHPIIATRLGWTPEHEGYDTPARYDDGIDAHYIDRSDEYLTYRTPLRTYFEQYAREITTIVERERPHIIYAASNFQNAYAALAVGRRMDIPTIYEVRGLWQYTQSTKNHYFYQSERFYLHEKFELKCCELADRITCISESLKDFLVSRGIEDSKITVLTNGVNTAALTPVHKDETLIRKYTLEDKVVLGFIGSITDYEGLDLVLEAVHSINRNQLHPKEFVCMIVGKGPAKEALIKKARTLNMTDQAIFPGKIPREDVQSHYSVMDIAPFPRKNEPLCQLVTPLKPYEAMAMGKKVIVSDVAALKDMVIEDVNGKIFKAEDVESLISAILETVDDEQLGVRTREWVVANRDWNVVIRNLLELLPAAPDTNESKEESEATE</sequence>
<dbReference type="PANTHER" id="PTHR45947">
    <property type="entry name" value="SULFOQUINOVOSYL TRANSFERASE SQD2"/>
    <property type="match status" value="1"/>
</dbReference>
<feature type="domain" description="Glycosyl transferase family 1" evidence="1">
    <location>
        <begin position="745"/>
        <end position="909"/>
    </location>
</feature>
<protein>
    <submittedName>
        <fullName evidence="3">Glycosyltransferase family 4 protein</fullName>
    </submittedName>
</protein>
<dbReference type="EMBL" id="CP138333">
    <property type="protein sequence ID" value="WZX30346.2"/>
    <property type="molecule type" value="Genomic_DNA"/>
</dbReference>
<dbReference type="InterPro" id="IPR001296">
    <property type="entry name" value="Glyco_trans_1"/>
</dbReference>
<keyword evidence="4" id="KW-1185">Reference proteome</keyword>
<dbReference type="Gene3D" id="3.40.50.2000">
    <property type="entry name" value="Glycogen Phosphorylase B"/>
    <property type="match status" value="2"/>
</dbReference>
<dbReference type="InterPro" id="IPR011990">
    <property type="entry name" value="TPR-like_helical_dom_sf"/>
</dbReference>
<proteinExistence type="predicted"/>
<dbReference type="Proteomes" id="UP001455384">
    <property type="component" value="Chromosome"/>
</dbReference>
<evidence type="ECO:0000259" key="1">
    <source>
        <dbReference type="Pfam" id="PF00534"/>
    </source>
</evidence>
<evidence type="ECO:0000313" key="3">
    <source>
        <dbReference type="EMBL" id="WZX30346.2"/>
    </source>
</evidence>
<dbReference type="InterPro" id="IPR028098">
    <property type="entry name" value="Glyco_trans_4-like_N"/>
</dbReference>
<dbReference type="CDD" id="cd03794">
    <property type="entry name" value="GT4_WbuB-like"/>
    <property type="match status" value="1"/>
</dbReference>